<name>A0A8J2MUD2_COTCN</name>
<feature type="domain" description="KOW" evidence="7">
    <location>
        <begin position="14"/>
        <end position="43"/>
    </location>
</feature>
<organism evidence="9 10">
    <name type="scientific">Cotesia congregata</name>
    <name type="common">Parasitoid wasp</name>
    <name type="synonym">Apanteles congregatus</name>
    <dbReference type="NCBI Taxonomy" id="51543"/>
    <lineage>
        <taxon>Eukaryota</taxon>
        <taxon>Metazoa</taxon>
        <taxon>Ecdysozoa</taxon>
        <taxon>Arthropoda</taxon>
        <taxon>Hexapoda</taxon>
        <taxon>Insecta</taxon>
        <taxon>Pterygota</taxon>
        <taxon>Neoptera</taxon>
        <taxon>Endopterygota</taxon>
        <taxon>Hymenoptera</taxon>
        <taxon>Apocrita</taxon>
        <taxon>Ichneumonoidea</taxon>
        <taxon>Braconidae</taxon>
        <taxon>Microgastrinae</taxon>
        <taxon>Cotesia</taxon>
    </lineage>
</organism>
<evidence type="ECO:0000256" key="1">
    <source>
        <dbReference type="ARBA" id="ARBA00006592"/>
    </source>
</evidence>
<evidence type="ECO:0000256" key="5">
    <source>
        <dbReference type="ARBA" id="ARBA00035318"/>
    </source>
</evidence>
<evidence type="ECO:0000313" key="9">
    <source>
        <dbReference type="EMBL" id="CAG5108708.1"/>
    </source>
</evidence>
<keyword evidence="10" id="KW-1185">Reference proteome</keyword>
<dbReference type="Pfam" id="PF01929">
    <property type="entry name" value="Ribosomal_L14e"/>
    <property type="match status" value="1"/>
</dbReference>
<keyword evidence="2 9" id="KW-0689">Ribosomal protein</keyword>
<evidence type="ECO:0000256" key="2">
    <source>
        <dbReference type="ARBA" id="ARBA00022980"/>
    </source>
</evidence>
<dbReference type="GO" id="GO:0006412">
    <property type="term" value="P:translation"/>
    <property type="evidence" value="ECO:0007669"/>
    <property type="project" value="InterPro"/>
</dbReference>
<reference evidence="9" key="1">
    <citation type="submission" date="2021-04" db="EMBL/GenBank/DDBJ databases">
        <authorList>
            <person name="Chebbi M.A.C M."/>
        </authorList>
    </citation>
    <scope>NUCLEOTIDE SEQUENCE</scope>
</reference>
<dbReference type="Proteomes" id="UP000786811">
    <property type="component" value="Unassembled WGS sequence"/>
</dbReference>
<accession>A0A8J2MUD2</accession>
<dbReference type="InterPro" id="IPR002784">
    <property type="entry name" value="Ribosomal_eL14_dom"/>
</dbReference>
<dbReference type="InterPro" id="IPR014722">
    <property type="entry name" value="Rib_uL2_dom2"/>
</dbReference>
<evidence type="ECO:0000256" key="6">
    <source>
        <dbReference type="SAM" id="MobiDB-lite"/>
    </source>
</evidence>
<comment type="similarity">
    <text evidence="1">Belongs to the eukaryotic ribosomal protein eL14 family.</text>
</comment>
<dbReference type="EMBL" id="CAJNRD030001124">
    <property type="protein sequence ID" value="CAG5108708.1"/>
    <property type="molecule type" value="Genomic_DNA"/>
</dbReference>
<dbReference type="InterPro" id="IPR008991">
    <property type="entry name" value="Translation_prot_SH3-like_sf"/>
</dbReference>
<evidence type="ECO:0000256" key="4">
    <source>
        <dbReference type="ARBA" id="ARBA00035215"/>
    </source>
</evidence>
<evidence type="ECO:0000256" key="3">
    <source>
        <dbReference type="ARBA" id="ARBA00023274"/>
    </source>
</evidence>
<keyword evidence="3" id="KW-0687">Ribonucleoprotein</keyword>
<gene>
    <name evidence="9" type="ORF">HICCMSTLAB_LOCUS13372</name>
</gene>
<dbReference type="AlphaFoldDB" id="A0A8J2MUD2"/>
<dbReference type="GO" id="GO:0003735">
    <property type="term" value="F:structural constituent of ribosome"/>
    <property type="evidence" value="ECO:0007669"/>
    <property type="project" value="InterPro"/>
</dbReference>
<dbReference type="GO" id="GO:0003723">
    <property type="term" value="F:RNA binding"/>
    <property type="evidence" value="ECO:0007669"/>
    <property type="project" value="InterPro"/>
</dbReference>
<feature type="region of interest" description="Disordered" evidence="6">
    <location>
        <begin position="138"/>
        <end position="159"/>
    </location>
</feature>
<dbReference type="PANTHER" id="PTHR11127">
    <property type="entry name" value="60S RIBOSOMAL PROTEIN L14"/>
    <property type="match status" value="1"/>
</dbReference>
<evidence type="ECO:0000259" key="7">
    <source>
        <dbReference type="Pfam" id="PF00467"/>
    </source>
</evidence>
<protein>
    <recommendedName>
        <fullName evidence="4">Large ribosomal subunit protein eL14</fullName>
    </recommendedName>
    <alternativeName>
        <fullName evidence="5">60S ribosomal protein L14</fullName>
    </alternativeName>
</protein>
<sequence>MILLNPFGRFVQTGRVCLVNDGANKGKLVTIVDVIDQNRVLVDGPQSKIPRGQMRLSELHLTKFQLKFPFTGSTRVVRKAWDAAELEKKWSETVWAKKAAAKAKRLTLSDFDRFKLRKARQIRNKLRSDAFFRLKKVSKKTKKGAATKDSKKTEKKSKK</sequence>
<dbReference type="Pfam" id="PF00467">
    <property type="entry name" value="KOW"/>
    <property type="match status" value="1"/>
</dbReference>
<evidence type="ECO:0000259" key="8">
    <source>
        <dbReference type="Pfam" id="PF01929"/>
    </source>
</evidence>
<evidence type="ECO:0000313" key="10">
    <source>
        <dbReference type="Proteomes" id="UP000786811"/>
    </source>
</evidence>
<dbReference type="SUPFAM" id="SSF50104">
    <property type="entry name" value="Translation proteins SH3-like domain"/>
    <property type="match status" value="1"/>
</dbReference>
<dbReference type="InterPro" id="IPR005824">
    <property type="entry name" value="KOW"/>
</dbReference>
<dbReference type="GO" id="GO:0022625">
    <property type="term" value="C:cytosolic large ribosomal subunit"/>
    <property type="evidence" value="ECO:0007669"/>
    <property type="project" value="TreeGrafter"/>
</dbReference>
<feature type="domain" description="Large ribosomal subunit protein eL14" evidence="8">
    <location>
        <begin position="50"/>
        <end position="124"/>
    </location>
</feature>
<dbReference type="OrthoDB" id="1875589at2759"/>
<dbReference type="Gene3D" id="2.30.30.30">
    <property type="match status" value="1"/>
</dbReference>
<dbReference type="GO" id="GO:0042273">
    <property type="term" value="P:ribosomal large subunit biogenesis"/>
    <property type="evidence" value="ECO:0007669"/>
    <property type="project" value="TreeGrafter"/>
</dbReference>
<dbReference type="CDD" id="cd23702">
    <property type="entry name" value="eL14"/>
    <property type="match status" value="1"/>
</dbReference>
<comment type="caution">
    <text evidence="9">The sequence shown here is derived from an EMBL/GenBank/DDBJ whole genome shotgun (WGS) entry which is preliminary data.</text>
</comment>
<dbReference type="PANTHER" id="PTHR11127:SF2">
    <property type="entry name" value="LARGE RIBOSOMAL SUBUNIT PROTEIN EL14"/>
    <property type="match status" value="1"/>
</dbReference>
<proteinExistence type="inferred from homology"/>
<dbReference type="InterPro" id="IPR039660">
    <property type="entry name" value="Ribosomal_eL14"/>
</dbReference>